<dbReference type="Proteomes" id="UP001597362">
    <property type="component" value="Unassembled WGS sequence"/>
</dbReference>
<proteinExistence type="predicted"/>
<dbReference type="Pfam" id="PF10704">
    <property type="entry name" value="DUF2508"/>
    <property type="match status" value="1"/>
</dbReference>
<protein>
    <submittedName>
        <fullName evidence="1">DUF2508 family protein</fullName>
    </submittedName>
</protein>
<dbReference type="RefSeq" id="WP_377774785.1">
    <property type="nucleotide sequence ID" value="NZ_JBHUHO010000040.1"/>
</dbReference>
<evidence type="ECO:0000313" key="1">
    <source>
        <dbReference type="EMBL" id="MFD2117540.1"/>
    </source>
</evidence>
<dbReference type="InterPro" id="IPR019644">
    <property type="entry name" value="DUF2508"/>
</dbReference>
<gene>
    <name evidence="1" type="ORF">ACFSJH_17555</name>
</gene>
<evidence type="ECO:0000313" key="2">
    <source>
        <dbReference type="Proteomes" id="UP001597362"/>
    </source>
</evidence>
<keyword evidence="2" id="KW-1185">Reference proteome</keyword>
<name>A0ABW4YPD1_9BACL</name>
<organism evidence="1 2">
    <name type="scientific">Paenibacillus yanchengensis</name>
    <dbReference type="NCBI Taxonomy" id="2035833"/>
    <lineage>
        <taxon>Bacteria</taxon>
        <taxon>Bacillati</taxon>
        <taxon>Bacillota</taxon>
        <taxon>Bacilli</taxon>
        <taxon>Bacillales</taxon>
        <taxon>Paenibacillaceae</taxon>
        <taxon>Paenibacillus</taxon>
    </lineage>
</organism>
<accession>A0ABW4YPD1</accession>
<reference evidence="2" key="1">
    <citation type="journal article" date="2019" name="Int. J. Syst. Evol. Microbiol.">
        <title>The Global Catalogue of Microorganisms (GCM) 10K type strain sequencing project: providing services to taxonomists for standard genome sequencing and annotation.</title>
        <authorList>
            <consortium name="The Broad Institute Genomics Platform"/>
            <consortium name="The Broad Institute Genome Sequencing Center for Infectious Disease"/>
            <person name="Wu L."/>
            <person name="Ma J."/>
        </authorList>
    </citation>
    <scope>NUCLEOTIDE SEQUENCE [LARGE SCALE GENOMIC DNA]</scope>
    <source>
        <strain evidence="2">GH52</strain>
    </source>
</reference>
<sequence>MMGQAEKEITYHTVEQLREDIDQAVREWEAARRMFHYARGEEEVDYAIYTLISCEKRYSMLLRKAKQLNLNWQQAELDIKYSNYSNGGLEQ</sequence>
<comment type="caution">
    <text evidence="1">The sequence shown here is derived from an EMBL/GenBank/DDBJ whole genome shotgun (WGS) entry which is preliminary data.</text>
</comment>
<dbReference type="EMBL" id="JBHUHO010000040">
    <property type="protein sequence ID" value="MFD2117540.1"/>
    <property type="molecule type" value="Genomic_DNA"/>
</dbReference>